<feature type="region of interest" description="Disordered" evidence="2">
    <location>
        <begin position="1"/>
        <end position="55"/>
    </location>
</feature>
<feature type="domain" description="Transposase (putative) gypsy type" evidence="3">
    <location>
        <begin position="98"/>
        <end position="165"/>
    </location>
</feature>
<feature type="compositionally biased region" description="Polar residues" evidence="2">
    <location>
        <begin position="34"/>
        <end position="46"/>
    </location>
</feature>
<feature type="region of interest" description="Disordered" evidence="2">
    <location>
        <begin position="599"/>
        <end position="628"/>
    </location>
</feature>
<keyword evidence="1" id="KW-0175">Coiled coil</keyword>
<feature type="region of interest" description="Disordered" evidence="2">
    <location>
        <begin position="1037"/>
        <end position="1093"/>
    </location>
</feature>
<evidence type="ECO:0000313" key="4">
    <source>
        <dbReference type="EMBL" id="KAK1642414.1"/>
    </source>
</evidence>
<dbReference type="EMBL" id="JAUUTY010000004">
    <property type="protein sequence ID" value="KAK1642414.1"/>
    <property type="molecule type" value="Genomic_DNA"/>
</dbReference>
<gene>
    <name evidence="4" type="ORF">QYE76_060219</name>
</gene>
<feature type="coiled-coil region" evidence="1">
    <location>
        <begin position="765"/>
        <end position="864"/>
    </location>
</feature>
<dbReference type="Proteomes" id="UP001231189">
    <property type="component" value="Unassembled WGS sequence"/>
</dbReference>
<sequence>MSSEGSLPAATSSNQGSSTSDGLTEDLARMDLASSRNQEAGTSSRASGKDKTRGAWRGSDVTQFEIDWLYRSRRIPEGVICRLPGDEIEPVLEPGEVVVFLAHFERGFGLPASDFFRQFLNFYRLQPHHLPGNAVFYLSCFVAFMEGYIGIRPASETFARFFSLRINSVQGKDIPKPKPPVQCGSCIIGSRQGSPFFKFNDLESCRLWQTTFFYVKNEGAVDLINLPAFNPAPPAKVNWQYNPGTDHNETNRVVRFMLKLMKDTNICSDDIIRAFICRRVLPLQQRAHKISEMYGPGDPTKITGLPLSKADVVLKASQICQTDMPDDWEWGLCPLSARNPPSKEARARFPRIDSDRRGPCRKRPLDKYDPDPVIHWLDLRMGRTLASRLGKSPPEPADIPSASINPQVHEHVPPLQAEVGDKFLDKLMAEGQKSDPPAVGTGPSHAPSAKRPRTEVIGGKQVSTKRYKQMPVSSGPALELGSKPEGSAGSARTSTPPPHSSPAPSGAGNTSASPLGGATSSGCAAPTPPDHRAEEDFTSPKPKTPAQATSAPTRQMPGSGTSGSSSPEEKEEATSLPPPRRILPRRYLLLLLGPRRHRRQAKDLPWPSEWRRQRPPRSPSSSNPGLPVARLWRATPQAARGTWCCTSVPAAAAVPEKPSGVLGRIVTLNRAGKDLGHLLPYAQKWNDADISASTRGLGKDRLPAPDPAGPRCTEEHFTRLKRAVKEFDSACTADARKQLFEELLWEHRDLAEAHSHCQVVPEATIEALKAQVTKLQGEKEQLLKEHNEALDAQKTALRELKEQAMQAALQHEQALKDARVAAEARLAEVVEDSTNSNTVLTAELEEERKARKAAERLIDTMTTDHREYDRLVMKIDALALQHFPDSQAHAVKKVMEDRVAREFPNMDAHWDGYDYLVALSARVQHMRSVDRLLGDLPDAAIQLFKVLWPEEEMPANITLTSHRLKDARHRIREWQCSAARAGADTALRSACSWYPDLDLDALQGVRQDAPTDTDPALTAKRQDRAYRLAEYAEVRTFIPPPPGVKDYLSDEEEEDEGDEDEAAEDVPPEAPEASSAPPEDTETGAAPPDAPAA</sequence>
<feature type="compositionally biased region" description="Acidic residues" evidence="2">
    <location>
        <begin position="1049"/>
        <end position="1067"/>
    </location>
</feature>
<evidence type="ECO:0000313" key="5">
    <source>
        <dbReference type="Proteomes" id="UP001231189"/>
    </source>
</evidence>
<name>A0AAD8RZD5_LOLMU</name>
<dbReference type="InterPro" id="IPR007321">
    <property type="entry name" value="Transposase_28"/>
</dbReference>
<proteinExistence type="predicted"/>
<evidence type="ECO:0000259" key="3">
    <source>
        <dbReference type="Pfam" id="PF04195"/>
    </source>
</evidence>
<feature type="region of interest" description="Disordered" evidence="2">
    <location>
        <begin position="431"/>
        <end position="580"/>
    </location>
</feature>
<evidence type="ECO:0000256" key="2">
    <source>
        <dbReference type="SAM" id="MobiDB-lite"/>
    </source>
</evidence>
<evidence type="ECO:0000256" key="1">
    <source>
        <dbReference type="SAM" id="Coils"/>
    </source>
</evidence>
<dbReference type="Pfam" id="PF04195">
    <property type="entry name" value="Transposase_28"/>
    <property type="match status" value="1"/>
</dbReference>
<feature type="compositionally biased region" description="Polar residues" evidence="2">
    <location>
        <begin position="1"/>
        <end position="22"/>
    </location>
</feature>
<reference evidence="4" key="1">
    <citation type="submission" date="2023-07" db="EMBL/GenBank/DDBJ databases">
        <title>A chromosome-level genome assembly of Lolium multiflorum.</title>
        <authorList>
            <person name="Chen Y."/>
            <person name="Copetti D."/>
            <person name="Kolliker R."/>
            <person name="Studer B."/>
        </authorList>
    </citation>
    <scope>NUCLEOTIDE SEQUENCE</scope>
    <source>
        <strain evidence="4">02402/16</strain>
        <tissue evidence="4">Leaf</tissue>
    </source>
</reference>
<dbReference type="PANTHER" id="PTHR33026">
    <property type="entry name" value="OS06G0360600 PROTEIN"/>
    <property type="match status" value="1"/>
</dbReference>
<organism evidence="4 5">
    <name type="scientific">Lolium multiflorum</name>
    <name type="common">Italian ryegrass</name>
    <name type="synonym">Lolium perenne subsp. multiflorum</name>
    <dbReference type="NCBI Taxonomy" id="4521"/>
    <lineage>
        <taxon>Eukaryota</taxon>
        <taxon>Viridiplantae</taxon>
        <taxon>Streptophyta</taxon>
        <taxon>Embryophyta</taxon>
        <taxon>Tracheophyta</taxon>
        <taxon>Spermatophyta</taxon>
        <taxon>Magnoliopsida</taxon>
        <taxon>Liliopsida</taxon>
        <taxon>Poales</taxon>
        <taxon>Poaceae</taxon>
        <taxon>BOP clade</taxon>
        <taxon>Pooideae</taxon>
        <taxon>Poodae</taxon>
        <taxon>Poeae</taxon>
        <taxon>Poeae Chloroplast Group 2 (Poeae type)</taxon>
        <taxon>Loliodinae</taxon>
        <taxon>Loliinae</taxon>
        <taxon>Lolium</taxon>
    </lineage>
</organism>
<protein>
    <recommendedName>
        <fullName evidence="3">Transposase (putative) gypsy type domain-containing protein</fullName>
    </recommendedName>
</protein>
<comment type="caution">
    <text evidence="4">The sequence shown here is derived from an EMBL/GenBank/DDBJ whole genome shotgun (WGS) entry which is preliminary data.</text>
</comment>
<feature type="compositionally biased region" description="Polar residues" evidence="2">
    <location>
        <begin position="507"/>
        <end position="522"/>
    </location>
</feature>
<dbReference type="AlphaFoldDB" id="A0AAD8RZD5"/>
<keyword evidence="5" id="KW-1185">Reference proteome</keyword>
<accession>A0AAD8RZD5</accession>
<dbReference type="PANTHER" id="PTHR33026:SF7">
    <property type="entry name" value="OS03G0100275 PROTEIN"/>
    <property type="match status" value="1"/>
</dbReference>